<comment type="subcellular location">
    <subcellularLocation>
        <location evidence="1">Endoplasmic reticulum lumen</location>
    </subcellularLocation>
</comment>
<evidence type="ECO:0000256" key="2">
    <source>
        <dbReference type="ARBA" id="ARBA00022723"/>
    </source>
</evidence>
<dbReference type="AlphaFoldDB" id="A0A239J2L3"/>
<evidence type="ECO:0000256" key="1">
    <source>
        <dbReference type="ARBA" id="ARBA00004319"/>
    </source>
</evidence>
<proteinExistence type="predicted"/>
<dbReference type="GO" id="GO:0045793">
    <property type="term" value="P:positive regulation of cell size"/>
    <property type="evidence" value="ECO:0007669"/>
    <property type="project" value="TreeGrafter"/>
</dbReference>
<keyword evidence="7" id="KW-0325">Glycoprotein</keyword>
<dbReference type="GO" id="GO:0046872">
    <property type="term" value="F:metal ion binding"/>
    <property type="evidence" value="ECO:0007669"/>
    <property type="project" value="UniProtKB-KW"/>
</dbReference>
<dbReference type="InterPro" id="IPR014710">
    <property type="entry name" value="RmlC-like_jellyroll"/>
</dbReference>
<name>A0A239J2L3_9BURK</name>
<evidence type="ECO:0000256" key="5">
    <source>
        <dbReference type="ARBA" id="ARBA00022833"/>
    </source>
</evidence>
<reference evidence="9 10" key="1">
    <citation type="submission" date="2017-06" db="EMBL/GenBank/DDBJ databases">
        <authorList>
            <person name="Kim H.J."/>
            <person name="Triplett B.A."/>
        </authorList>
    </citation>
    <scope>NUCLEOTIDE SEQUENCE [LARGE SCALE GENOMIC DNA]</scope>
    <source>
        <strain evidence="9 10">U15</strain>
    </source>
</reference>
<dbReference type="PANTHER" id="PTHR37236">
    <property type="entry name" value="AUXIN-BINDING PROTEIN 1"/>
    <property type="match status" value="1"/>
</dbReference>
<dbReference type="EMBL" id="FZOT01000011">
    <property type="protein sequence ID" value="SNT00029.1"/>
    <property type="molecule type" value="Genomic_DNA"/>
</dbReference>
<dbReference type="SUPFAM" id="SSF51182">
    <property type="entry name" value="RmlC-like cupins"/>
    <property type="match status" value="1"/>
</dbReference>
<dbReference type="InterPro" id="IPR011051">
    <property type="entry name" value="RmlC_Cupin_sf"/>
</dbReference>
<sequence length="125" mass="13181">MHVLSNQQPSPSVIPGLAHATLAGHDDGLSKLSVWQQSIAPGGATPPHRHDCEEVVMCGSGEGELRIGGEAERFGSNMTVVIPANAEHQIVNVGNEPLQIVAVFSMSPVQVFLPDGAALDLPWRT</sequence>
<dbReference type="Pfam" id="PF02041">
    <property type="entry name" value="Auxin_BP"/>
    <property type="match status" value="1"/>
</dbReference>
<evidence type="ECO:0000313" key="9">
    <source>
        <dbReference type="EMBL" id="SNT00029.1"/>
    </source>
</evidence>
<evidence type="ECO:0000256" key="7">
    <source>
        <dbReference type="ARBA" id="ARBA00023180"/>
    </source>
</evidence>
<dbReference type="Proteomes" id="UP000198284">
    <property type="component" value="Unassembled WGS sequence"/>
</dbReference>
<keyword evidence="3" id="KW-0732">Signal</keyword>
<dbReference type="GO" id="GO:0009826">
    <property type="term" value="P:unidimensional cell growth"/>
    <property type="evidence" value="ECO:0007669"/>
    <property type="project" value="TreeGrafter"/>
</dbReference>
<keyword evidence="5" id="KW-0862">Zinc</keyword>
<keyword evidence="2" id="KW-0479">Metal-binding</keyword>
<dbReference type="Gene3D" id="2.60.120.10">
    <property type="entry name" value="Jelly Rolls"/>
    <property type="match status" value="1"/>
</dbReference>
<keyword evidence="4" id="KW-0256">Endoplasmic reticulum</keyword>
<dbReference type="GO" id="GO:0032877">
    <property type="term" value="P:positive regulation of DNA endoreduplication"/>
    <property type="evidence" value="ECO:0007669"/>
    <property type="project" value="TreeGrafter"/>
</dbReference>
<dbReference type="OrthoDB" id="122936at2"/>
<evidence type="ECO:0000256" key="3">
    <source>
        <dbReference type="ARBA" id="ARBA00022729"/>
    </source>
</evidence>
<gene>
    <name evidence="9" type="ORF">SAMN06265795_11186</name>
</gene>
<dbReference type="GO" id="GO:0051781">
    <property type="term" value="P:positive regulation of cell division"/>
    <property type="evidence" value="ECO:0007669"/>
    <property type="project" value="TreeGrafter"/>
</dbReference>
<keyword evidence="6" id="KW-0675">Receptor</keyword>
<keyword evidence="8" id="KW-0927">Auxin signaling pathway</keyword>
<dbReference type="InterPro" id="IPR000526">
    <property type="entry name" value="Auxin-bd"/>
</dbReference>
<dbReference type="GO" id="GO:0010011">
    <property type="term" value="F:auxin binding"/>
    <property type="evidence" value="ECO:0007669"/>
    <property type="project" value="InterPro"/>
</dbReference>
<evidence type="ECO:0000313" key="10">
    <source>
        <dbReference type="Proteomes" id="UP000198284"/>
    </source>
</evidence>
<protein>
    <submittedName>
        <fullName evidence="9">Auxin binding protein</fullName>
    </submittedName>
</protein>
<evidence type="ECO:0000256" key="8">
    <source>
        <dbReference type="ARBA" id="ARBA00023294"/>
    </source>
</evidence>
<dbReference type="GO" id="GO:0009734">
    <property type="term" value="P:auxin-activated signaling pathway"/>
    <property type="evidence" value="ECO:0007669"/>
    <property type="project" value="UniProtKB-KW"/>
</dbReference>
<evidence type="ECO:0000256" key="4">
    <source>
        <dbReference type="ARBA" id="ARBA00022824"/>
    </source>
</evidence>
<organism evidence="9 10">
    <name type="scientific">Noviherbaspirillum humi</name>
    <dbReference type="NCBI Taxonomy" id="1688639"/>
    <lineage>
        <taxon>Bacteria</taxon>
        <taxon>Pseudomonadati</taxon>
        <taxon>Pseudomonadota</taxon>
        <taxon>Betaproteobacteria</taxon>
        <taxon>Burkholderiales</taxon>
        <taxon>Oxalobacteraceae</taxon>
        <taxon>Noviherbaspirillum</taxon>
    </lineage>
</organism>
<evidence type="ECO:0000256" key="6">
    <source>
        <dbReference type="ARBA" id="ARBA00023170"/>
    </source>
</evidence>
<dbReference type="PANTHER" id="PTHR37236:SF1">
    <property type="entry name" value="AUXIN-BINDING PROTEIN 1"/>
    <property type="match status" value="1"/>
</dbReference>
<accession>A0A239J2L3</accession>
<keyword evidence="10" id="KW-1185">Reference proteome</keyword>